<feature type="region of interest" description="Disordered" evidence="1">
    <location>
        <begin position="120"/>
        <end position="139"/>
    </location>
</feature>
<evidence type="ECO:0000256" key="1">
    <source>
        <dbReference type="SAM" id="MobiDB-lite"/>
    </source>
</evidence>
<accession>A0ABM5QPX8</accession>
<protein>
    <recommendedName>
        <fullName evidence="4">DUF5318 domain-containing protein</fullName>
    </recommendedName>
</protein>
<evidence type="ECO:0008006" key="4">
    <source>
        <dbReference type="Google" id="ProtNLM"/>
    </source>
</evidence>
<dbReference type="InterPro" id="IPR035169">
    <property type="entry name" value="DUF5318"/>
</dbReference>
<dbReference type="Pfam" id="PF17249">
    <property type="entry name" value="DUF5318"/>
    <property type="match status" value="1"/>
</dbReference>
<dbReference type="EMBL" id="CP008944">
    <property type="protein sequence ID" value="AIG64857.1"/>
    <property type="molecule type" value="Genomic_DNA"/>
</dbReference>
<sequence length="139" mass="15176">MIHFERPVSHRHRRAQILRELRSGQLDPAEVLTADNRLIAAADFHGWPARTPCPACGSEKLRLVRFVVGENLGLRAGTARGERELAALVAELGEVATHVVEVCPRCRWNILVRSEVAVGAPGARPGSPQSGLSTYPLEE</sequence>
<proteinExistence type="predicted"/>
<organism evidence="2 3">
    <name type="scientific">Corynebacterium atypicum</name>
    <dbReference type="NCBI Taxonomy" id="191610"/>
    <lineage>
        <taxon>Bacteria</taxon>
        <taxon>Bacillati</taxon>
        <taxon>Actinomycetota</taxon>
        <taxon>Actinomycetes</taxon>
        <taxon>Mycobacteriales</taxon>
        <taxon>Corynebacteriaceae</taxon>
        <taxon>Corynebacterium</taxon>
    </lineage>
</organism>
<evidence type="ECO:0000313" key="3">
    <source>
        <dbReference type="Proteomes" id="UP000028504"/>
    </source>
</evidence>
<gene>
    <name evidence="2" type="ORF">CATYP_10225</name>
</gene>
<keyword evidence="3" id="KW-1185">Reference proteome</keyword>
<dbReference type="RefSeq" id="WP_038607123.1">
    <property type="nucleotide sequence ID" value="NZ_CP008944.1"/>
</dbReference>
<name>A0ABM5QPX8_9CORY</name>
<evidence type="ECO:0000313" key="2">
    <source>
        <dbReference type="EMBL" id="AIG64857.1"/>
    </source>
</evidence>
<dbReference type="Proteomes" id="UP000028504">
    <property type="component" value="Chromosome"/>
</dbReference>
<reference evidence="2 3" key="1">
    <citation type="submission" date="2014-07" db="EMBL/GenBank/DDBJ databases">
        <title>Complete genome sequence of Corynebacterium atypicum DSM 44849: identifiction of the mycolic acid biosynthesis genes.</title>
        <authorList>
            <person name="Tippelt A."/>
            <person name="Mollmann S."/>
            <person name="Albersmeier A."/>
            <person name="Jaenicke S."/>
            <person name="Ruckert C."/>
            <person name="Tauch A."/>
        </authorList>
    </citation>
    <scope>NUCLEOTIDE SEQUENCE [LARGE SCALE GENOMIC DNA]</scope>
    <source>
        <strain evidence="2 3">R2070</strain>
    </source>
</reference>